<dbReference type="Proteomes" id="UP000601789">
    <property type="component" value="Unassembled WGS sequence"/>
</dbReference>
<evidence type="ECO:0008006" key="5">
    <source>
        <dbReference type="Google" id="ProtNLM"/>
    </source>
</evidence>
<keyword evidence="4" id="KW-1185">Reference proteome</keyword>
<organism evidence="3 4">
    <name type="scientific">Aquamicrobium zhengzhouense</name>
    <dbReference type="NCBI Taxonomy" id="2781738"/>
    <lineage>
        <taxon>Bacteria</taxon>
        <taxon>Pseudomonadati</taxon>
        <taxon>Pseudomonadota</taxon>
        <taxon>Alphaproteobacteria</taxon>
        <taxon>Hyphomicrobiales</taxon>
        <taxon>Phyllobacteriaceae</taxon>
        <taxon>Aquamicrobium</taxon>
    </lineage>
</organism>
<protein>
    <recommendedName>
        <fullName evidence="5">HdeA/HdeB family protein</fullName>
    </recommendedName>
</protein>
<accession>A0ABS0SFM4</accession>
<comment type="caution">
    <text evidence="3">The sequence shown here is derived from an EMBL/GenBank/DDBJ whole genome shotgun (WGS) entry which is preliminary data.</text>
</comment>
<dbReference type="RefSeq" id="WP_198476633.1">
    <property type="nucleotide sequence ID" value="NZ_JADGMQ010000007.1"/>
</dbReference>
<evidence type="ECO:0000256" key="2">
    <source>
        <dbReference type="SAM" id="SignalP"/>
    </source>
</evidence>
<reference evidence="3 4" key="1">
    <citation type="submission" date="2020-10" db="EMBL/GenBank/DDBJ databases">
        <title>Aquamicrobium zhengzhouensis sp. nov., a exopolysaccharide producing bacterium isolated from farmland soil.</title>
        <authorList>
            <person name="Wang X."/>
        </authorList>
    </citation>
    <scope>NUCLEOTIDE SEQUENCE [LARGE SCALE GENOMIC DNA]</scope>
    <source>
        <strain evidence="4">cd-1</strain>
    </source>
</reference>
<feature type="chain" id="PRO_5046815937" description="HdeA/HdeB family protein" evidence="2">
    <location>
        <begin position="27"/>
        <end position="128"/>
    </location>
</feature>
<feature type="region of interest" description="Disordered" evidence="1">
    <location>
        <begin position="49"/>
        <end position="110"/>
    </location>
</feature>
<evidence type="ECO:0000313" key="4">
    <source>
        <dbReference type="Proteomes" id="UP000601789"/>
    </source>
</evidence>
<feature type="compositionally biased region" description="Acidic residues" evidence="1">
    <location>
        <begin position="68"/>
        <end position="88"/>
    </location>
</feature>
<gene>
    <name evidence="3" type="ORF">IOD40_11225</name>
</gene>
<evidence type="ECO:0000256" key="1">
    <source>
        <dbReference type="SAM" id="MobiDB-lite"/>
    </source>
</evidence>
<proteinExistence type="predicted"/>
<feature type="signal peptide" evidence="2">
    <location>
        <begin position="1"/>
        <end position="26"/>
    </location>
</feature>
<dbReference type="EMBL" id="JADGMQ010000007">
    <property type="protein sequence ID" value="MBI1621233.1"/>
    <property type="molecule type" value="Genomic_DNA"/>
</dbReference>
<keyword evidence="2" id="KW-0732">Signal</keyword>
<name>A0ABS0SFM4_9HYPH</name>
<sequence length="128" mass="12687">MSMKYASQPAALAAAIALALGSSAFAQTMVGSQEVSEQDLPRVTEHCASLSKADEGAADADAGGPATDDIEADDYAADVDTEAMDDAADDKGAAEGATAENAQDNASGELDLDAITAADCSEAGLATN</sequence>
<evidence type="ECO:0000313" key="3">
    <source>
        <dbReference type="EMBL" id="MBI1621233.1"/>
    </source>
</evidence>